<dbReference type="EMBL" id="UYSL01020203">
    <property type="protein sequence ID" value="VDL73405.1"/>
    <property type="molecule type" value="Genomic_DNA"/>
</dbReference>
<sequence>MCTLAREEPFSATVESSLLGNVCHGCFKYSHEGVGLKRCSRCSTVFYCSVKCQRQDWSDHSVECKCMLNYAPRVPNGFVRLLARILFRVSKEETIVAFNSRSYDDLQSNCEHLIKSEKHTEHFSSLYNLLQSYTHGIKIPSKAEVFSAYGKLTISYVDIMGTTAERNKIFKDQFCFSCSCTRCTNKVEDSWKMSVNTSCCTGGFFLVDPSSDWESEPPLCFLCKKVVPLKSTEVLDHIAEAKEEINQAARAQFNSTQEQFEHWLAVHKKFSKILSPYNTALTTVIQNLLLAAESIGREDVLQEFTGAALIAYRRWLKFTWEHGLSALSTESVSKLLRVIGIFFAYWRDEALLLDSWQ</sequence>
<dbReference type="InterPro" id="IPR002893">
    <property type="entry name" value="Znf_MYND"/>
</dbReference>
<dbReference type="PANTHER" id="PTHR12197:SF251">
    <property type="entry name" value="EG:BACR7C10.4 PROTEIN"/>
    <property type="match status" value="1"/>
</dbReference>
<evidence type="ECO:0000256" key="1">
    <source>
        <dbReference type="ARBA" id="ARBA00022723"/>
    </source>
</evidence>
<accession>A0A158QZA7</accession>
<dbReference type="Gene3D" id="6.10.140.2220">
    <property type="match status" value="1"/>
</dbReference>
<dbReference type="PANTHER" id="PTHR12197">
    <property type="entry name" value="HISTONE-LYSINE N-METHYLTRANSFERASE SMYD"/>
    <property type="match status" value="1"/>
</dbReference>
<dbReference type="STRING" id="27835.A0A158QZA7"/>
<name>A0A158QZA7_NIPBR</name>
<evidence type="ECO:0000256" key="3">
    <source>
        <dbReference type="ARBA" id="ARBA00022833"/>
    </source>
</evidence>
<evidence type="ECO:0000259" key="5">
    <source>
        <dbReference type="PROSITE" id="PS50865"/>
    </source>
</evidence>
<dbReference type="Gene3D" id="1.10.220.160">
    <property type="match status" value="1"/>
</dbReference>
<evidence type="ECO:0000256" key="2">
    <source>
        <dbReference type="ARBA" id="ARBA00022771"/>
    </source>
</evidence>
<proteinExistence type="predicted"/>
<gene>
    <name evidence="6" type="ORF">NBR_LOCUS9816</name>
</gene>
<keyword evidence="1" id="KW-0479">Metal-binding</keyword>
<dbReference type="AlphaFoldDB" id="A0A158QZA7"/>
<protein>
    <submittedName>
        <fullName evidence="8">MYND-type domain-containing protein</fullName>
    </submittedName>
</protein>
<dbReference type="PROSITE" id="PS01360">
    <property type="entry name" value="ZF_MYND_1"/>
    <property type="match status" value="1"/>
</dbReference>
<dbReference type="Pfam" id="PF01753">
    <property type="entry name" value="zf-MYND"/>
    <property type="match status" value="1"/>
</dbReference>
<keyword evidence="3" id="KW-0862">Zinc</keyword>
<dbReference type="InterPro" id="IPR050869">
    <property type="entry name" value="H3K4_H4K5_MeTrfase"/>
</dbReference>
<dbReference type="GO" id="GO:0008270">
    <property type="term" value="F:zinc ion binding"/>
    <property type="evidence" value="ECO:0007669"/>
    <property type="project" value="UniProtKB-KW"/>
</dbReference>
<reference evidence="8" key="1">
    <citation type="submission" date="2016-04" db="UniProtKB">
        <authorList>
            <consortium name="WormBaseParasite"/>
        </authorList>
    </citation>
    <scope>IDENTIFICATION</scope>
</reference>
<reference evidence="6 7" key="2">
    <citation type="submission" date="2018-11" db="EMBL/GenBank/DDBJ databases">
        <authorList>
            <consortium name="Pathogen Informatics"/>
        </authorList>
    </citation>
    <scope>NUCLEOTIDE SEQUENCE [LARGE SCALE GENOMIC DNA]</scope>
</reference>
<dbReference type="InterPro" id="IPR011990">
    <property type="entry name" value="TPR-like_helical_dom_sf"/>
</dbReference>
<keyword evidence="2 4" id="KW-0863">Zinc-finger</keyword>
<organism evidence="8">
    <name type="scientific">Nippostrongylus brasiliensis</name>
    <name type="common">Rat hookworm</name>
    <dbReference type="NCBI Taxonomy" id="27835"/>
    <lineage>
        <taxon>Eukaryota</taxon>
        <taxon>Metazoa</taxon>
        <taxon>Ecdysozoa</taxon>
        <taxon>Nematoda</taxon>
        <taxon>Chromadorea</taxon>
        <taxon>Rhabditida</taxon>
        <taxon>Rhabditina</taxon>
        <taxon>Rhabditomorpha</taxon>
        <taxon>Strongyloidea</taxon>
        <taxon>Heligmosomidae</taxon>
        <taxon>Nippostrongylus</taxon>
    </lineage>
</organism>
<dbReference type="PROSITE" id="PS50865">
    <property type="entry name" value="ZF_MYND_2"/>
    <property type="match status" value="1"/>
</dbReference>
<evidence type="ECO:0000313" key="7">
    <source>
        <dbReference type="Proteomes" id="UP000271162"/>
    </source>
</evidence>
<dbReference type="WBParaSite" id="NBR_0000981501-mRNA-1">
    <property type="protein sequence ID" value="NBR_0000981501-mRNA-1"/>
    <property type="gene ID" value="NBR_0000981501"/>
</dbReference>
<dbReference type="Proteomes" id="UP000271162">
    <property type="component" value="Unassembled WGS sequence"/>
</dbReference>
<feature type="domain" description="MYND-type" evidence="5">
    <location>
        <begin position="23"/>
        <end position="64"/>
    </location>
</feature>
<dbReference type="Gene3D" id="1.25.40.10">
    <property type="entry name" value="Tetratricopeptide repeat domain"/>
    <property type="match status" value="1"/>
</dbReference>
<evidence type="ECO:0000256" key="4">
    <source>
        <dbReference type="PROSITE-ProRule" id="PRU00134"/>
    </source>
</evidence>
<dbReference type="SUPFAM" id="SSF144232">
    <property type="entry name" value="HIT/MYND zinc finger-like"/>
    <property type="match status" value="1"/>
</dbReference>
<evidence type="ECO:0000313" key="8">
    <source>
        <dbReference type="WBParaSite" id="NBR_0000981501-mRNA-1"/>
    </source>
</evidence>
<dbReference type="GO" id="GO:0005634">
    <property type="term" value="C:nucleus"/>
    <property type="evidence" value="ECO:0007669"/>
    <property type="project" value="TreeGrafter"/>
</dbReference>
<evidence type="ECO:0000313" key="6">
    <source>
        <dbReference type="EMBL" id="VDL73405.1"/>
    </source>
</evidence>
<keyword evidence="7" id="KW-1185">Reference proteome</keyword>